<evidence type="ECO:0000313" key="3">
    <source>
        <dbReference type="Proteomes" id="UP000583127"/>
    </source>
</evidence>
<dbReference type="Proteomes" id="UP000583127">
    <property type="component" value="Unassembled WGS sequence"/>
</dbReference>
<evidence type="ECO:0000256" key="1">
    <source>
        <dbReference type="SAM" id="MobiDB-lite"/>
    </source>
</evidence>
<gene>
    <name evidence="2" type="ORF">HHL14_02115</name>
</gene>
<proteinExistence type="predicted"/>
<evidence type="ECO:0000313" key="2">
    <source>
        <dbReference type="EMBL" id="NML29628.1"/>
    </source>
</evidence>
<feature type="compositionally biased region" description="Basic residues" evidence="1">
    <location>
        <begin position="7"/>
        <end position="19"/>
    </location>
</feature>
<feature type="region of interest" description="Disordered" evidence="1">
    <location>
        <begin position="1"/>
        <end position="37"/>
    </location>
</feature>
<keyword evidence="3" id="KW-1185">Reference proteome</keyword>
<organism evidence="2 3">
    <name type="scientific">Paraburkholderia antibiotica</name>
    <dbReference type="NCBI Taxonomy" id="2728839"/>
    <lineage>
        <taxon>Bacteria</taxon>
        <taxon>Pseudomonadati</taxon>
        <taxon>Pseudomonadota</taxon>
        <taxon>Betaproteobacteria</taxon>
        <taxon>Burkholderiales</taxon>
        <taxon>Burkholderiaceae</taxon>
        <taxon>Paraburkholderia</taxon>
    </lineage>
</organism>
<dbReference type="AlphaFoldDB" id="A0A7X9X1G3"/>
<comment type="caution">
    <text evidence="2">The sequence shown here is derived from an EMBL/GenBank/DDBJ whole genome shotgun (WGS) entry which is preliminary data.</text>
</comment>
<protein>
    <submittedName>
        <fullName evidence="2">Type I toxin-antitoxin system SymE family toxin</fullName>
    </submittedName>
</protein>
<name>A0A7X9X1G3_9BURK</name>
<accession>A0A7X9X1G3</accession>
<sequence>MADANHKARPSRTKPHAHTCTRPVLGNSPDYGPTPDLQQPYMPWMQLADIWLGCAGFSPGQRVFLSFDYRNNCLSITPDRG</sequence>
<reference evidence="2 3" key="1">
    <citation type="submission" date="2020-04" db="EMBL/GenBank/DDBJ databases">
        <title>Paraburkholderia sp. G-4-1-8 isolated from soil.</title>
        <authorList>
            <person name="Dahal R.H."/>
        </authorList>
    </citation>
    <scope>NUCLEOTIDE SEQUENCE [LARGE SCALE GENOMIC DNA]</scope>
    <source>
        <strain evidence="2 3">G-4-1-8</strain>
    </source>
</reference>
<dbReference type="EMBL" id="JABBFZ010000001">
    <property type="protein sequence ID" value="NML29628.1"/>
    <property type="molecule type" value="Genomic_DNA"/>
</dbReference>